<dbReference type="Proteomes" id="UP000613580">
    <property type="component" value="Unassembled WGS sequence"/>
</dbReference>
<feature type="transmembrane region" description="Helical" evidence="1">
    <location>
        <begin position="238"/>
        <end position="259"/>
    </location>
</feature>
<keyword evidence="1" id="KW-0812">Transmembrane</keyword>
<feature type="transmembrane region" description="Helical" evidence="1">
    <location>
        <begin position="212"/>
        <end position="232"/>
    </location>
</feature>
<feature type="transmembrane region" description="Helical" evidence="1">
    <location>
        <begin position="12"/>
        <end position="37"/>
    </location>
</feature>
<dbReference type="GO" id="GO:0016787">
    <property type="term" value="F:hydrolase activity"/>
    <property type="evidence" value="ECO:0007669"/>
    <property type="project" value="UniProtKB-KW"/>
</dbReference>
<dbReference type="OrthoDB" id="2868589at2759"/>
<dbReference type="InterPro" id="IPR045339">
    <property type="entry name" value="DUF6534"/>
</dbReference>
<dbReference type="PANTHER" id="PTHR40465">
    <property type="entry name" value="CHROMOSOME 1, WHOLE GENOME SHOTGUN SEQUENCE"/>
    <property type="match status" value="1"/>
</dbReference>
<name>A0A8H6SC57_MYCCL</name>
<evidence type="ECO:0000313" key="3">
    <source>
        <dbReference type="EMBL" id="KAF7296257.1"/>
    </source>
</evidence>
<dbReference type="EMBL" id="JACAZE010000017">
    <property type="protein sequence ID" value="KAF7296257.1"/>
    <property type="molecule type" value="Genomic_DNA"/>
</dbReference>
<keyword evidence="4" id="KW-1185">Reference proteome</keyword>
<dbReference type="AlphaFoldDB" id="A0A8H6SC57"/>
<accession>A0A8H6SC57</accession>
<gene>
    <name evidence="3" type="ORF">HMN09_01095000</name>
</gene>
<keyword evidence="3" id="KW-0378">Hydrolase</keyword>
<feature type="transmembrane region" description="Helical" evidence="1">
    <location>
        <begin position="49"/>
        <end position="70"/>
    </location>
</feature>
<evidence type="ECO:0000256" key="1">
    <source>
        <dbReference type="SAM" id="Phobius"/>
    </source>
</evidence>
<feature type="transmembrane region" description="Helical" evidence="1">
    <location>
        <begin position="168"/>
        <end position="191"/>
    </location>
</feature>
<reference evidence="3" key="1">
    <citation type="submission" date="2020-05" db="EMBL/GenBank/DDBJ databases">
        <title>Mycena genomes resolve the evolution of fungal bioluminescence.</title>
        <authorList>
            <person name="Tsai I.J."/>
        </authorList>
    </citation>
    <scope>NUCLEOTIDE SEQUENCE</scope>
    <source>
        <strain evidence="3">110903Hualien_Pintung</strain>
    </source>
</reference>
<evidence type="ECO:0000313" key="4">
    <source>
        <dbReference type="Proteomes" id="UP000613580"/>
    </source>
</evidence>
<sequence>MGQLETAADPTLGAIEVGILVAVCLFGALCVQTVLYFTRFPWDPVLLKVLVFVVWALDLAHTVLICRSIYEVTVSDYAHPASLANELPTGLAIAGFLSGVIGPLQQAWFAYRVHRFSRRLTIPLISLALCAARLALSVALLALVLRVAEPGAGISVTTFSAPDGPGTVMEALLVLGAANDMLLVCALCYYLSRWRGEGVQRVNRLVTRLMYASIETGLLTSFCAIALVICFVKMRDNFVWVGLSVVLCKLFSNSLLFTLNTRRRSLHTPPPTGTVPKRRESGHTLHGASIEFKLEDAEDFLPTLGRHSHPPHAHPSDLQVDAELEAWIAKSTPPWSRTPSSLSPYAYAGASPRYTDASVDANSSLRTASPVEFAAPPQVHHR</sequence>
<comment type="caution">
    <text evidence="3">The sequence shown here is derived from an EMBL/GenBank/DDBJ whole genome shotgun (WGS) entry which is preliminary data.</text>
</comment>
<organism evidence="3 4">
    <name type="scientific">Mycena chlorophos</name>
    <name type="common">Agaric fungus</name>
    <name type="synonym">Agaricus chlorophos</name>
    <dbReference type="NCBI Taxonomy" id="658473"/>
    <lineage>
        <taxon>Eukaryota</taxon>
        <taxon>Fungi</taxon>
        <taxon>Dikarya</taxon>
        <taxon>Basidiomycota</taxon>
        <taxon>Agaricomycotina</taxon>
        <taxon>Agaricomycetes</taxon>
        <taxon>Agaricomycetidae</taxon>
        <taxon>Agaricales</taxon>
        <taxon>Marasmiineae</taxon>
        <taxon>Mycenaceae</taxon>
        <taxon>Mycena</taxon>
    </lineage>
</organism>
<feature type="transmembrane region" description="Helical" evidence="1">
    <location>
        <begin position="90"/>
        <end position="111"/>
    </location>
</feature>
<evidence type="ECO:0000259" key="2">
    <source>
        <dbReference type="Pfam" id="PF20152"/>
    </source>
</evidence>
<feature type="transmembrane region" description="Helical" evidence="1">
    <location>
        <begin position="123"/>
        <end position="148"/>
    </location>
</feature>
<feature type="domain" description="DUF6534" evidence="2">
    <location>
        <begin position="177"/>
        <end position="264"/>
    </location>
</feature>
<protein>
    <submittedName>
        <fullName evidence="3">Glycoside hydrolase</fullName>
    </submittedName>
</protein>
<keyword evidence="1" id="KW-0472">Membrane</keyword>
<keyword evidence="1" id="KW-1133">Transmembrane helix</keyword>
<dbReference type="Pfam" id="PF20152">
    <property type="entry name" value="DUF6534"/>
    <property type="match status" value="1"/>
</dbReference>
<proteinExistence type="predicted"/>
<dbReference type="PANTHER" id="PTHR40465:SF1">
    <property type="entry name" value="DUF6534 DOMAIN-CONTAINING PROTEIN"/>
    <property type="match status" value="1"/>
</dbReference>